<evidence type="ECO:0000313" key="2">
    <source>
        <dbReference type="EMBL" id="KAK7410970.1"/>
    </source>
</evidence>
<evidence type="ECO:0000313" key="3">
    <source>
        <dbReference type="Proteomes" id="UP001386955"/>
    </source>
</evidence>
<protein>
    <submittedName>
        <fullName evidence="2">Uncharacterized protein</fullName>
    </submittedName>
</protein>
<organism evidence="2 3">
    <name type="scientific">Psophocarpus tetragonolobus</name>
    <name type="common">Winged bean</name>
    <name type="synonym">Dolichos tetragonolobus</name>
    <dbReference type="NCBI Taxonomy" id="3891"/>
    <lineage>
        <taxon>Eukaryota</taxon>
        <taxon>Viridiplantae</taxon>
        <taxon>Streptophyta</taxon>
        <taxon>Embryophyta</taxon>
        <taxon>Tracheophyta</taxon>
        <taxon>Spermatophyta</taxon>
        <taxon>Magnoliopsida</taxon>
        <taxon>eudicotyledons</taxon>
        <taxon>Gunneridae</taxon>
        <taxon>Pentapetalae</taxon>
        <taxon>rosids</taxon>
        <taxon>fabids</taxon>
        <taxon>Fabales</taxon>
        <taxon>Fabaceae</taxon>
        <taxon>Papilionoideae</taxon>
        <taxon>50 kb inversion clade</taxon>
        <taxon>NPAAA clade</taxon>
        <taxon>indigoferoid/millettioid clade</taxon>
        <taxon>Phaseoleae</taxon>
        <taxon>Psophocarpus</taxon>
    </lineage>
</organism>
<accession>A0AAN9XUN3</accession>
<reference evidence="2 3" key="1">
    <citation type="submission" date="2024-01" db="EMBL/GenBank/DDBJ databases">
        <title>The genomes of 5 underutilized Papilionoideae crops provide insights into root nodulation and disease resistanc.</title>
        <authorList>
            <person name="Jiang F."/>
        </authorList>
    </citation>
    <scope>NUCLEOTIDE SEQUENCE [LARGE SCALE GENOMIC DNA]</scope>
    <source>
        <strain evidence="2">DUOXIRENSHENG_FW03</strain>
        <tissue evidence="2">Leaves</tissue>
    </source>
</reference>
<comment type="caution">
    <text evidence="2">The sequence shown here is derived from an EMBL/GenBank/DDBJ whole genome shotgun (WGS) entry which is preliminary data.</text>
</comment>
<sequence length="98" mass="10820">MRGGAGSGGGPAERVEVMRDSKGREKIKNELRVAVTIICAMNKPCLIAANSAIMLHYNIHWKSLPLDALQNYECDGPSYAKCQQLKGTPLIDQKFHYT</sequence>
<dbReference type="AlphaFoldDB" id="A0AAN9XUN3"/>
<feature type="region of interest" description="Disordered" evidence="1">
    <location>
        <begin position="1"/>
        <end position="21"/>
    </location>
</feature>
<evidence type="ECO:0000256" key="1">
    <source>
        <dbReference type="SAM" id="MobiDB-lite"/>
    </source>
</evidence>
<dbReference type="EMBL" id="JAYMYS010000001">
    <property type="protein sequence ID" value="KAK7410970.1"/>
    <property type="molecule type" value="Genomic_DNA"/>
</dbReference>
<name>A0AAN9XUN3_PSOTE</name>
<keyword evidence="3" id="KW-1185">Reference proteome</keyword>
<dbReference type="Proteomes" id="UP001386955">
    <property type="component" value="Unassembled WGS sequence"/>
</dbReference>
<feature type="compositionally biased region" description="Gly residues" evidence="1">
    <location>
        <begin position="1"/>
        <end position="11"/>
    </location>
</feature>
<proteinExistence type="predicted"/>
<gene>
    <name evidence="2" type="ORF">VNO78_02248</name>
</gene>